<keyword evidence="2" id="KW-1185">Reference proteome</keyword>
<gene>
    <name evidence="1" type="ORF">E2C01_099553</name>
</gene>
<organism evidence="1 2">
    <name type="scientific">Portunus trituberculatus</name>
    <name type="common">Swimming crab</name>
    <name type="synonym">Neptunus trituberculatus</name>
    <dbReference type="NCBI Taxonomy" id="210409"/>
    <lineage>
        <taxon>Eukaryota</taxon>
        <taxon>Metazoa</taxon>
        <taxon>Ecdysozoa</taxon>
        <taxon>Arthropoda</taxon>
        <taxon>Crustacea</taxon>
        <taxon>Multicrustacea</taxon>
        <taxon>Malacostraca</taxon>
        <taxon>Eumalacostraca</taxon>
        <taxon>Eucarida</taxon>
        <taxon>Decapoda</taxon>
        <taxon>Pleocyemata</taxon>
        <taxon>Brachyura</taxon>
        <taxon>Eubrachyura</taxon>
        <taxon>Portunoidea</taxon>
        <taxon>Portunidae</taxon>
        <taxon>Portuninae</taxon>
        <taxon>Portunus</taxon>
    </lineage>
</organism>
<reference evidence="1 2" key="1">
    <citation type="submission" date="2019-05" db="EMBL/GenBank/DDBJ databases">
        <title>Another draft genome of Portunus trituberculatus and its Hox gene families provides insights of decapod evolution.</title>
        <authorList>
            <person name="Jeong J.-H."/>
            <person name="Song I."/>
            <person name="Kim S."/>
            <person name="Choi T."/>
            <person name="Kim D."/>
            <person name="Ryu S."/>
            <person name="Kim W."/>
        </authorList>
    </citation>
    <scope>NUCLEOTIDE SEQUENCE [LARGE SCALE GENOMIC DNA]</scope>
    <source>
        <tissue evidence="1">Muscle</tissue>
    </source>
</reference>
<dbReference type="Proteomes" id="UP000324222">
    <property type="component" value="Unassembled WGS sequence"/>
</dbReference>
<name>A0A5B7KH50_PORTR</name>
<accession>A0A5B7KH50</accession>
<dbReference type="EMBL" id="VSRR010138464">
    <property type="protein sequence ID" value="MPD03895.1"/>
    <property type="molecule type" value="Genomic_DNA"/>
</dbReference>
<sequence length="68" mass="7364">MKTPTSRVAPSSPSSLPKSLLLSSSTPPLHILHPSLPLSTSVINDASSRYGECVKRWEKILMYGQING</sequence>
<evidence type="ECO:0000313" key="1">
    <source>
        <dbReference type="EMBL" id="MPD03895.1"/>
    </source>
</evidence>
<dbReference type="AlphaFoldDB" id="A0A5B7KH50"/>
<comment type="caution">
    <text evidence="1">The sequence shown here is derived from an EMBL/GenBank/DDBJ whole genome shotgun (WGS) entry which is preliminary data.</text>
</comment>
<protein>
    <submittedName>
        <fullName evidence="1">Uncharacterized protein</fullName>
    </submittedName>
</protein>
<proteinExistence type="predicted"/>
<evidence type="ECO:0000313" key="2">
    <source>
        <dbReference type="Proteomes" id="UP000324222"/>
    </source>
</evidence>